<dbReference type="KEGG" id="ang:An02g04700"/>
<evidence type="ECO:0000313" key="1">
    <source>
        <dbReference type="RefSeq" id="XP_059603386.1"/>
    </source>
</evidence>
<reference evidence="1" key="2">
    <citation type="submission" date="2025-08" db="UniProtKB">
        <authorList>
            <consortium name="RefSeq"/>
        </authorList>
    </citation>
    <scope>IDENTIFICATION</scope>
</reference>
<dbReference type="AlphaFoldDB" id="A0AAJ8BVM7"/>
<protein>
    <submittedName>
        <fullName evidence="1">Uncharacterized protein</fullName>
    </submittedName>
</protein>
<accession>A0AAJ8BVM7</accession>
<name>A0AAJ8BVM7_ASPNG</name>
<dbReference type="GeneID" id="84590303"/>
<dbReference type="VEuPathDB" id="FungiDB:An02g04700"/>
<dbReference type="RefSeq" id="XP_059603386.1">
    <property type="nucleotide sequence ID" value="XM_059746260.1"/>
</dbReference>
<organism evidence="1">
    <name type="scientific">Aspergillus niger</name>
    <dbReference type="NCBI Taxonomy" id="5061"/>
    <lineage>
        <taxon>Eukaryota</taxon>
        <taxon>Fungi</taxon>
        <taxon>Dikarya</taxon>
        <taxon>Ascomycota</taxon>
        <taxon>Pezizomycotina</taxon>
        <taxon>Eurotiomycetes</taxon>
        <taxon>Eurotiomycetidae</taxon>
        <taxon>Eurotiales</taxon>
        <taxon>Aspergillaceae</taxon>
        <taxon>Aspergillus</taxon>
        <taxon>Aspergillus subgen. Circumdati</taxon>
    </lineage>
</organism>
<gene>
    <name evidence="1" type="ORF">An02g04700</name>
</gene>
<reference evidence="1" key="1">
    <citation type="submission" date="2025-02" db="EMBL/GenBank/DDBJ databases">
        <authorList>
            <consortium name="NCBI Genome Project"/>
        </authorList>
    </citation>
    <scope>NUCLEOTIDE SEQUENCE</scope>
</reference>
<sequence>MSFPSVFHGIYAVPCSLGAIITGDRNGSASQCSVTAPDQYKSCLPRCFRQLQSTATSENTAGGYQLLQNLHRSIFALLAKLMGVLLQYALEVAWIQPPNPKGPTTKKGRDDLELFSIGRMPLQSRREAWLWRHNNMEVEGACVGYMVSLHVPLSGFSTSSFAMIMASQFDVVLSKQLPALSATSRCQYPFACRSDASTDHRYFSPDPHPAFRRPPLHPLTKQAETCLNRESFFNEPTRSYLASA</sequence>
<proteinExistence type="predicted"/>